<name>A0A853ERD6_9MICO</name>
<dbReference type="EMBL" id="JACBYE010000001">
    <property type="protein sequence ID" value="NYS91993.1"/>
    <property type="molecule type" value="Genomic_DNA"/>
</dbReference>
<comment type="caution">
    <text evidence="1">The sequence shown here is derived from an EMBL/GenBank/DDBJ whole genome shotgun (WGS) entry which is preliminary data.</text>
</comment>
<gene>
    <name evidence="1" type="ORF">HZZ10_00365</name>
</gene>
<reference evidence="1 2" key="1">
    <citation type="submission" date="2020-07" db="EMBL/GenBank/DDBJ databases">
        <title>MOT database genomes.</title>
        <authorList>
            <person name="Joseph S."/>
            <person name="Aduse-Opoku J."/>
            <person name="Hashim A."/>
            <person name="Wade W."/>
            <person name="Curtis M."/>
        </authorList>
    </citation>
    <scope>NUCLEOTIDE SEQUENCE [LARGE SCALE GENOMIC DNA]</scope>
    <source>
        <strain evidence="1 2">DSM 100099</strain>
    </source>
</reference>
<evidence type="ECO:0000313" key="1">
    <source>
        <dbReference type="EMBL" id="NYS91993.1"/>
    </source>
</evidence>
<accession>A0A853ERD6</accession>
<dbReference type="AlphaFoldDB" id="A0A853ERD6"/>
<keyword evidence="2" id="KW-1185">Reference proteome</keyword>
<dbReference type="Proteomes" id="UP000561011">
    <property type="component" value="Unassembled WGS sequence"/>
</dbReference>
<dbReference type="SUPFAM" id="SSF50985">
    <property type="entry name" value="RCC1/BLIP-II"/>
    <property type="match status" value="2"/>
</dbReference>
<dbReference type="RefSeq" id="WP_179911997.1">
    <property type="nucleotide sequence ID" value="NZ_JACBYE010000001.1"/>
</dbReference>
<dbReference type="InterPro" id="IPR051553">
    <property type="entry name" value="Ran_GTPase-activating"/>
</dbReference>
<proteinExistence type="predicted"/>
<sequence>MLETRRQHRLRWGAGGLASSALLLVLLLVWSTTTSAAYRDQVHVQTASLAATTVPPSHVGLSAHSRMFDTGLGLGGSGDVYVWGRTNLGINGGAASPGVSRGAQRVPLPAGSIRQVTGTFQNANALDNQGMVWGWGFLPGRDGTDALKPNDTPERVRIDTPSNGTGPVLDRIVTISSTESAAAGIRDDGTVWHWGETTGSGGNLGAGASQVVGLPDPSVPGNRPVYLKGANTNFYLMLENGDVWYWGGWLANSLPAGLGSADVTPRRIVALDPWTKSRVGAGEPYITAVDGGINMGGALLSDGQFLSWGLGSAFVGGRPVVNDLAARDPGIVPGLSGITSMQFGQTGVAMLDSEGRLWGYGAPLDNGYLPLEVQVISSGVVQFAAGASFFIWQDTAGFFWGRGFNVAGAIGSPVGSGIGIANGSSGGRLVTTDLTAVAR</sequence>
<evidence type="ECO:0000313" key="2">
    <source>
        <dbReference type="Proteomes" id="UP000561011"/>
    </source>
</evidence>
<dbReference type="PANTHER" id="PTHR45982:SF1">
    <property type="entry name" value="REGULATOR OF CHROMOSOME CONDENSATION"/>
    <property type="match status" value="1"/>
</dbReference>
<dbReference type="InterPro" id="IPR009091">
    <property type="entry name" value="RCC1/BLIP-II"/>
</dbReference>
<dbReference type="Gene3D" id="2.130.10.30">
    <property type="entry name" value="Regulator of chromosome condensation 1/beta-lactamase-inhibitor protein II"/>
    <property type="match status" value="2"/>
</dbReference>
<dbReference type="PANTHER" id="PTHR45982">
    <property type="entry name" value="REGULATOR OF CHROMOSOME CONDENSATION"/>
    <property type="match status" value="1"/>
</dbReference>
<dbReference type="GO" id="GO:0005737">
    <property type="term" value="C:cytoplasm"/>
    <property type="evidence" value="ECO:0007669"/>
    <property type="project" value="TreeGrafter"/>
</dbReference>
<dbReference type="GO" id="GO:0005085">
    <property type="term" value="F:guanyl-nucleotide exchange factor activity"/>
    <property type="evidence" value="ECO:0007669"/>
    <property type="project" value="TreeGrafter"/>
</dbReference>
<organism evidence="1 2">
    <name type="scientific">Sanguibacter inulinus</name>
    <dbReference type="NCBI Taxonomy" id="60922"/>
    <lineage>
        <taxon>Bacteria</taxon>
        <taxon>Bacillati</taxon>
        <taxon>Actinomycetota</taxon>
        <taxon>Actinomycetes</taxon>
        <taxon>Micrococcales</taxon>
        <taxon>Sanguibacteraceae</taxon>
        <taxon>Sanguibacter</taxon>
    </lineage>
</organism>
<protein>
    <submittedName>
        <fullName evidence="1">Uncharacterized protein</fullName>
    </submittedName>
</protein>